<accession>A0ABX5XY08</accession>
<protein>
    <submittedName>
        <fullName evidence="2">Uncharacterized protein</fullName>
    </submittedName>
</protein>
<feature type="compositionally biased region" description="Acidic residues" evidence="1">
    <location>
        <begin position="96"/>
        <end position="111"/>
    </location>
</feature>
<gene>
    <name evidence="2" type="ORF">TBK1r_59440</name>
    <name evidence="3" type="ORF">TBK1r_60220</name>
</gene>
<dbReference type="RefSeq" id="WP_145218390.1">
    <property type="nucleotide sequence ID" value="NZ_CP036432.1"/>
</dbReference>
<feature type="region of interest" description="Disordered" evidence="1">
    <location>
        <begin position="84"/>
        <end position="111"/>
    </location>
</feature>
<name>A0ABX5XY08_9BACT</name>
<evidence type="ECO:0000256" key="1">
    <source>
        <dbReference type="SAM" id="MobiDB-lite"/>
    </source>
</evidence>
<evidence type="ECO:0000313" key="4">
    <source>
        <dbReference type="Proteomes" id="UP000318081"/>
    </source>
</evidence>
<dbReference type="Proteomes" id="UP000318081">
    <property type="component" value="Chromosome"/>
</dbReference>
<proteinExistence type="predicted"/>
<sequence length="111" mass="12729">MSDAKITKVALQPIKMGYRLVDGETEDVFNPDLQVLLCDWDGTGRMRQIGYAWFRPSRFISFDTVRGATDEDKATVKRLVEELTGQEFERVTAPPDEPEEDDDEPEDDEDE</sequence>
<organism evidence="2 4">
    <name type="scientific">Stieleria magnilauensis</name>
    <dbReference type="NCBI Taxonomy" id="2527963"/>
    <lineage>
        <taxon>Bacteria</taxon>
        <taxon>Pseudomonadati</taxon>
        <taxon>Planctomycetota</taxon>
        <taxon>Planctomycetia</taxon>
        <taxon>Pirellulales</taxon>
        <taxon>Pirellulaceae</taxon>
        <taxon>Stieleria</taxon>
    </lineage>
</organism>
<dbReference type="EMBL" id="CP036432">
    <property type="protein sequence ID" value="QDV86917.1"/>
    <property type="molecule type" value="Genomic_DNA"/>
</dbReference>
<keyword evidence="4" id="KW-1185">Reference proteome</keyword>
<reference evidence="2 4" key="1">
    <citation type="submission" date="2019-02" db="EMBL/GenBank/DDBJ databases">
        <title>Deep-cultivation of Planctomycetes and their phenomic and genomic characterization uncovers novel biology.</title>
        <authorList>
            <person name="Wiegand S."/>
            <person name="Jogler M."/>
            <person name="Boedeker C."/>
            <person name="Pinto D."/>
            <person name="Vollmers J."/>
            <person name="Rivas-Marin E."/>
            <person name="Kohn T."/>
            <person name="Peeters S.H."/>
            <person name="Heuer A."/>
            <person name="Rast P."/>
            <person name="Oberbeckmann S."/>
            <person name="Bunk B."/>
            <person name="Jeske O."/>
            <person name="Meyerdierks A."/>
            <person name="Storesund J.E."/>
            <person name="Kallscheuer N."/>
            <person name="Luecker S."/>
            <person name="Lage O.M."/>
            <person name="Pohl T."/>
            <person name="Merkel B.J."/>
            <person name="Hornburger P."/>
            <person name="Mueller R.-W."/>
            <person name="Bruemmer F."/>
            <person name="Labrenz M."/>
            <person name="Spormann A.M."/>
            <person name="Op den Camp H."/>
            <person name="Overmann J."/>
            <person name="Amann R."/>
            <person name="Jetten M.S.M."/>
            <person name="Mascher T."/>
            <person name="Medema M.H."/>
            <person name="Devos D.P."/>
            <person name="Kaster A.-K."/>
            <person name="Ovreas L."/>
            <person name="Rohde M."/>
            <person name="Galperin M.Y."/>
            <person name="Jogler C."/>
        </authorList>
    </citation>
    <scope>NUCLEOTIDE SEQUENCE [LARGE SCALE GENOMIC DNA]</scope>
    <source>
        <strain evidence="2 4">TBK1r</strain>
    </source>
</reference>
<evidence type="ECO:0000313" key="3">
    <source>
        <dbReference type="EMBL" id="QDV86995.1"/>
    </source>
</evidence>
<evidence type="ECO:0000313" key="2">
    <source>
        <dbReference type="EMBL" id="QDV86917.1"/>
    </source>
</evidence>
<dbReference type="EMBL" id="CP036432">
    <property type="protein sequence ID" value="QDV86995.1"/>
    <property type="molecule type" value="Genomic_DNA"/>
</dbReference>